<dbReference type="Gene3D" id="3.40.50.2300">
    <property type="match status" value="1"/>
</dbReference>
<keyword evidence="1 4" id="KW-0238">DNA-binding</keyword>
<dbReference type="GO" id="GO:0003677">
    <property type="term" value="F:DNA binding"/>
    <property type="evidence" value="ECO:0007669"/>
    <property type="project" value="UniProtKB-KW"/>
</dbReference>
<dbReference type="InterPro" id="IPR011006">
    <property type="entry name" value="CheY-like_superfamily"/>
</dbReference>
<evidence type="ECO:0000259" key="3">
    <source>
        <dbReference type="PROSITE" id="PS50110"/>
    </source>
</evidence>
<reference evidence="4 5" key="1">
    <citation type="submission" date="2021-05" db="EMBL/GenBank/DDBJ databases">
        <title>Aequorivita echinoideorum JCM 30378 genome.</title>
        <authorList>
            <person name="Zhang H."/>
            <person name="Li C."/>
        </authorList>
    </citation>
    <scope>NUCLEOTIDE SEQUENCE [LARGE SCALE GENOMIC DNA]</scope>
    <source>
        <strain evidence="4 5">JCM30378</strain>
    </source>
</reference>
<feature type="modified residue" description="4-aspartylphosphate" evidence="2">
    <location>
        <position position="59"/>
    </location>
</feature>
<gene>
    <name evidence="4" type="ORF">KIV10_06835</name>
</gene>
<protein>
    <submittedName>
        <fullName evidence="4">DNA-binding response regulator</fullName>
    </submittedName>
</protein>
<organism evidence="4 5">
    <name type="scientific">Aequorivita echinoideorum</name>
    <dbReference type="NCBI Taxonomy" id="1549647"/>
    <lineage>
        <taxon>Bacteria</taxon>
        <taxon>Pseudomonadati</taxon>
        <taxon>Bacteroidota</taxon>
        <taxon>Flavobacteriia</taxon>
        <taxon>Flavobacteriales</taxon>
        <taxon>Flavobacteriaceae</taxon>
        <taxon>Aequorivita</taxon>
    </lineage>
</organism>
<evidence type="ECO:0000313" key="4">
    <source>
        <dbReference type="EMBL" id="MBT0607891.1"/>
    </source>
</evidence>
<dbReference type="PANTHER" id="PTHR43214">
    <property type="entry name" value="TWO-COMPONENT RESPONSE REGULATOR"/>
    <property type="match status" value="1"/>
</dbReference>
<dbReference type="PANTHER" id="PTHR43214:SF17">
    <property type="entry name" value="TRANSCRIPTIONAL REGULATORY PROTEIN RCSB"/>
    <property type="match status" value="1"/>
</dbReference>
<dbReference type="PROSITE" id="PS50110">
    <property type="entry name" value="RESPONSE_REGULATORY"/>
    <property type="match status" value="1"/>
</dbReference>
<evidence type="ECO:0000256" key="1">
    <source>
        <dbReference type="ARBA" id="ARBA00023125"/>
    </source>
</evidence>
<keyword evidence="2" id="KW-0597">Phosphoprotein</keyword>
<name>A0ABS5S3V4_9FLAO</name>
<proteinExistence type="predicted"/>
<dbReference type="InterPro" id="IPR039420">
    <property type="entry name" value="WalR-like"/>
</dbReference>
<sequence length="218" mass="24484">MFTKVLVAEDMDHISGGVERMLKEMGVREVAFAQYCDDALLLLRKAQMEGSPFPLLITDLSFKPSHRDEKLKDGAELALAAKAGDAHLRCIIYSMEDRPGTVKQLVERTQAEGYVCKDRNGLRDLQEAVHRVHNGQPYFSPQIESVQNPLSLTALDICILKLLADGKNQGDISIHIQKNKLGGHSRSYIEKRIQNMREVLGAKSTLQMVLFARDLRII</sequence>
<feature type="domain" description="Response regulatory" evidence="3">
    <location>
        <begin position="4"/>
        <end position="132"/>
    </location>
</feature>
<evidence type="ECO:0000313" key="5">
    <source>
        <dbReference type="Proteomes" id="UP001297092"/>
    </source>
</evidence>
<evidence type="ECO:0000256" key="2">
    <source>
        <dbReference type="PROSITE-ProRule" id="PRU00169"/>
    </source>
</evidence>
<accession>A0ABS5S3V4</accession>
<keyword evidence="5" id="KW-1185">Reference proteome</keyword>
<dbReference type="Proteomes" id="UP001297092">
    <property type="component" value="Unassembled WGS sequence"/>
</dbReference>
<dbReference type="RefSeq" id="WP_214112731.1">
    <property type="nucleotide sequence ID" value="NZ_JAHCTB010000002.1"/>
</dbReference>
<dbReference type="SUPFAM" id="SSF52172">
    <property type="entry name" value="CheY-like"/>
    <property type="match status" value="1"/>
</dbReference>
<dbReference type="EMBL" id="JAHCTB010000002">
    <property type="protein sequence ID" value="MBT0607891.1"/>
    <property type="molecule type" value="Genomic_DNA"/>
</dbReference>
<comment type="caution">
    <text evidence="4">The sequence shown here is derived from an EMBL/GenBank/DDBJ whole genome shotgun (WGS) entry which is preliminary data.</text>
</comment>
<dbReference type="InterPro" id="IPR001789">
    <property type="entry name" value="Sig_transdc_resp-reg_receiver"/>
</dbReference>